<keyword evidence="8" id="KW-1185">Reference proteome</keyword>
<dbReference type="OrthoDB" id="5242355at2"/>
<feature type="transmembrane region" description="Helical" evidence="6">
    <location>
        <begin position="311"/>
        <end position="334"/>
    </location>
</feature>
<sequence>MAVPALGALVAEPLFLLTDTALVGHLGSAPLAGLGIASVILQTIVGLLVFLAYATTPTVARRLGAGDRPGAIRAGIDGLWLALALGAVVLVLGLLFADPLVRALADTGGADVGGSDASRAATAAVVDAASTYLGISLLGIPAMLLVIAATGLLRGLQDTRTPLVVAVSGFAANAALNALLIYRLGFGIAGSAWGTVIAQWGMAAVFVVIAVRAARETGTTLRPGIRGVARSAASGGWLLVRTASLRAAILATVAVGAGLGVTGLATLQIALTLFSTVAFVLDALAIAGQALVGHGLGADDVPRVRAVARRLVQWGVGLGVILGLVLAALSPLLGPVFTGDAGIHRMLTAVTLVLAVGLPVAGYVFVLDGVLIGAGDARYLALAGLVNLAIYAPALILVAWLTETGRVAGTPALLALWAAFGLVYIGARALTLGLRARGDRWIVTGVARA</sequence>
<evidence type="ECO:0000256" key="2">
    <source>
        <dbReference type="ARBA" id="ARBA00010199"/>
    </source>
</evidence>
<feature type="transmembrane region" description="Helical" evidence="6">
    <location>
        <begin position="346"/>
        <end position="367"/>
    </location>
</feature>
<keyword evidence="5 6" id="KW-0472">Membrane</keyword>
<gene>
    <name evidence="7" type="ORF">DZG00_02500</name>
</gene>
<feature type="transmembrane region" description="Helical" evidence="6">
    <location>
        <begin position="188"/>
        <end position="211"/>
    </location>
</feature>
<comment type="caution">
    <text evidence="7">The sequence shown here is derived from an EMBL/GenBank/DDBJ whole genome shotgun (WGS) entry which is preliminary data.</text>
</comment>
<proteinExistence type="inferred from homology"/>
<dbReference type="GO" id="GO:0015297">
    <property type="term" value="F:antiporter activity"/>
    <property type="evidence" value="ECO:0007669"/>
    <property type="project" value="InterPro"/>
</dbReference>
<accession>A0A399T9W5</accession>
<feature type="transmembrane region" description="Helical" evidence="6">
    <location>
        <begin position="379"/>
        <end position="401"/>
    </location>
</feature>
<evidence type="ECO:0000256" key="5">
    <source>
        <dbReference type="ARBA" id="ARBA00023136"/>
    </source>
</evidence>
<reference evidence="7 8" key="1">
    <citation type="submission" date="2018-08" db="EMBL/GenBank/DDBJ databases">
        <title>Genome Sequence of Clavibacter michiganensis Subspecies type strains, and the Atypical Peach-Colored Strains Isolated from Tomato.</title>
        <authorList>
            <person name="Osdaghi E."/>
            <person name="Portier P."/>
            <person name="Briand M."/>
            <person name="Jacques M.-A."/>
        </authorList>
    </citation>
    <scope>NUCLEOTIDE SEQUENCE [LARGE SCALE GENOMIC DNA]</scope>
    <source>
        <strain evidence="7 8">CFBP 8615</strain>
    </source>
</reference>
<feature type="transmembrane region" description="Helical" evidence="6">
    <location>
        <begin position="31"/>
        <end position="53"/>
    </location>
</feature>
<evidence type="ECO:0000256" key="1">
    <source>
        <dbReference type="ARBA" id="ARBA00004141"/>
    </source>
</evidence>
<feature type="transmembrane region" description="Helical" evidence="6">
    <location>
        <begin position="277"/>
        <end position="299"/>
    </location>
</feature>
<feature type="transmembrane region" description="Helical" evidence="6">
    <location>
        <begin position="407"/>
        <end position="427"/>
    </location>
</feature>
<dbReference type="EMBL" id="QWGT01000017">
    <property type="protein sequence ID" value="RIJ53050.1"/>
    <property type="molecule type" value="Genomic_DNA"/>
</dbReference>
<evidence type="ECO:0000313" key="7">
    <source>
        <dbReference type="EMBL" id="RIJ53050.1"/>
    </source>
</evidence>
<dbReference type="GO" id="GO:0005886">
    <property type="term" value="C:plasma membrane"/>
    <property type="evidence" value="ECO:0007669"/>
    <property type="project" value="TreeGrafter"/>
</dbReference>
<evidence type="ECO:0000256" key="3">
    <source>
        <dbReference type="ARBA" id="ARBA00022692"/>
    </source>
</evidence>
<dbReference type="NCBIfam" id="TIGR00797">
    <property type="entry name" value="matE"/>
    <property type="match status" value="1"/>
</dbReference>
<dbReference type="Pfam" id="PF01554">
    <property type="entry name" value="MatE"/>
    <property type="match status" value="2"/>
</dbReference>
<keyword evidence="4 6" id="KW-1133">Transmembrane helix</keyword>
<dbReference type="GO" id="GO:0042910">
    <property type="term" value="F:xenobiotic transmembrane transporter activity"/>
    <property type="evidence" value="ECO:0007669"/>
    <property type="project" value="InterPro"/>
</dbReference>
<dbReference type="Proteomes" id="UP000266484">
    <property type="component" value="Unassembled WGS sequence"/>
</dbReference>
<dbReference type="PANTHER" id="PTHR42893">
    <property type="entry name" value="PROTEIN DETOXIFICATION 44, CHLOROPLASTIC-RELATED"/>
    <property type="match status" value="1"/>
</dbReference>
<feature type="transmembrane region" description="Helical" evidence="6">
    <location>
        <begin position="247"/>
        <end position="271"/>
    </location>
</feature>
<dbReference type="AlphaFoldDB" id="A0A399T9W5"/>
<comment type="subcellular location">
    <subcellularLocation>
        <location evidence="1">Membrane</location>
        <topology evidence="1">Multi-pass membrane protein</topology>
    </subcellularLocation>
</comment>
<protein>
    <submittedName>
        <fullName evidence="7">MATE family efflux transporter</fullName>
    </submittedName>
</protein>
<evidence type="ECO:0000256" key="4">
    <source>
        <dbReference type="ARBA" id="ARBA00022989"/>
    </source>
</evidence>
<evidence type="ECO:0000256" key="6">
    <source>
        <dbReference type="SAM" id="Phobius"/>
    </source>
</evidence>
<feature type="transmembrane region" description="Helical" evidence="6">
    <location>
        <begin position="132"/>
        <end position="156"/>
    </location>
</feature>
<dbReference type="PANTHER" id="PTHR42893:SF46">
    <property type="entry name" value="PROTEIN DETOXIFICATION 44, CHLOROPLASTIC"/>
    <property type="match status" value="1"/>
</dbReference>
<evidence type="ECO:0000313" key="8">
    <source>
        <dbReference type="Proteomes" id="UP000266484"/>
    </source>
</evidence>
<comment type="similarity">
    <text evidence="2">Belongs to the multi antimicrobial extrusion (MATE) (TC 2.A.66.1) family.</text>
</comment>
<dbReference type="InterPro" id="IPR044644">
    <property type="entry name" value="DinF-like"/>
</dbReference>
<feature type="transmembrane region" description="Helical" evidence="6">
    <location>
        <begin position="74"/>
        <end position="97"/>
    </location>
</feature>
<name>A0A399T9W5_9MICO</name>
<organism evidence="7 8">
    <name type="scientific">Clavibacter lycopersici</name>
    <dbReference type="NCBI Taxonomy" id="2301718"/>
    <lineage>
        <taxon>Bacteria</taxon>
        <taxon>Bacillati</taxon>
        <taxon>Actinomycetota</taxon>
        <taxon>Actinomycetes</taxon>
        <taxon>Micrococcales</taxon>
        <taxon>Microbacteriaceae</taxon>
        <taxon>Clavibacter</taxon>
    </lineage>
</organism>
<keyword evidence="3 6" id="KW-0812">Transmembrane</keyword>
<dbReference type="InterPro" id="IPR002528">
    <property type="entry name" value="MATE_fam"/>
</dbReference>
<feature type="transmembrane region" description="Helical" evidence="6">
    <location>
        <begin position="163"/>
        <end position="182"/>
    </location>
</feature>